<dbReference type="InterPro" id="IPR040612">
    <property type="entry name" value="ArsA_HSP20-like"/>
</dbReference>
<protein>
    <recommendedName>
        <fullName evidence="6">Arsenite efflux ATP-binding protein ArsA</fullName>
    </recommendedName>
</protein>
<keyword evidence="5" id="KW-1185">Reference proteome</keyword>
<evidence type="ECO:0000256" key="1">
    <source>
        <dbReference type="ARBA" id="ARBA00011040"/>
    </source>
</evidence>
<reference evidence="5" key="1">
    <citation type="journal article" date="2019" name="Int. J. Syst. Evol. Microbiol.">
        <title>The Global Catalogue of Microorganisms (GCM) 10K type strain sequencing project: providing services to taxonomists for standard genome sequencing and annotation.</title>
        <authorList>
            <consortium name="The Broad Institute Genomics Platform"/>
            <consortium name="The Broad Institute Genome Sequencing Center for Infectious Disease"/>
            <person name="Wu L."/>
            <person name="Ma J."/>
        </authorList>
    </citation>
    <scope>NUCLEOTIDE SEQUENCE [LARGE SCALE GENOMIC DNA]</scope>
    <source>
        <strain evidence="5">JCM 4866</strain>
    </source>
</reference>
<comment type="caution">
    <text evidence="4">The sequence shown here is derived from an EMBL/GenBank/DDBJ whole genome shotgun (WGS) entry which is preliminary data.</text>
</comment>
<feature type="domain" description="ArsA/GET3 Anion-transporting ATPase-like" evidence="2">
    <location>
        <begin position="32"/>
        <end position="310"/>
    </location>
</feature>
<name>A0ABQ2WY41_9ACTN</name>
<dbReference type="Pfam" id="PF02374">
    <property type="entry name" value="ArsA_ATPase"/>
    <property type="match status" value="1"/>
</dbReference>
<dbReference type="PANTHER" id="PTHR10803">
    <property type="entry name" value="ARSENICAL PUMP-DRIVING ATPASE ARSENITE-TRANSLOCATING ATPASE"/>
    <property type="match status" value="1"/>
</dbReference>
<accession>A0ABQ2WY41</accession>
<dbReference type="InterPro" id="IPR027417">
    <property type="entry name" value="P-loop_NTPase"/>
</dbReference>
<dbReference type="InterPro" id="IPR016300">
    <property type="entry name" value="ATPase_ArsA/GET3"/>
</dbReference>
<dbReference type="Gene3D" id="3.40.50.300">
    <property type="entry name" value="P-loop containing nucleotide triphosphate hydrolases"/>
    <property type="match status" value="1"/>
</dbReference>
<evidence type="ECO:0000313" key="4">
    <source>
        <dbReference type="EMBL" id="GGW83820.1"/>
    </source>
</evidence>
<evidence type="ECO:0000259" key="3">
    <source>
        <dbReference type="Pfam" id="PF17886"/>
    </source>
</evidence>
<comment type="similarity">
    <text evidence="1">Belongs to the arsA ATPase family.</text>
</comment>
<gene>
    <name evidence="4" type="ORF">GCM10010383_10740</name>
</gene>
<feature type="domain" description="ArsA HSP20-like" evidence="3">
    <location>
        <begin position="348"/>
        <end position="409"/>
    </location>
</feature>
<dbReference type="PANTHER" id="PTHR10803:SF3">
    <property type="entry name" value="ATPASE GET3"/>
    <property type="match status" value="1"/>
</dbReference>
<organism evidence="4 5">
    <name type="scientific">Streptomyces lomondensis</name>
    <dbReference type="NCBI Taxonomy" id="68229"/>
    <lineage>
        <taxon>Bacteria</taxon>
        <taxon>Bacillati</taxon>
        <taxon>Actinomycetota</taxon>
        <taxon>Actinomycetes</taxon>
        <taxon>Kitasatosporales</taxon>
        <taxon>Streptomycetaceae</taxon>
        <taxon>Streptomyces</taxon>
    </lineage>
</organism>
<dbReference type="InterPro" id="IPR025723">
    <property type="entry name" value="ArsA/GET3_ATPase-like"/>
</dbReference>
<sequence>MPVLGRVRVRRGWSRSSPRPWVGHPGVPFNPMRTLLITGPGGSGRTTLAAATALAAAADGTDTLVLSADPTDTLGAALGVPTGPAPVQAAPRLTAWRPDPAEDFRKDLTALQDRASSALDLLGASRLDPEELTPLPGAEELALLRALRDAALAERHDLLVVDLPPVPQALALLALPEELRRYLRRLLPPERQAARALRPVLGRLAGVPMPAEWLYETAARWDLELAAVEAVVADRDTVVRLVAEPGPAGADAVRTAGLGLALRGLRTDLVVANRVLPEASPDTWLAGPVAQQRKTLEEWRESYEVRTVAHLGRDPRGGDDLTALAVPGAGRDAPVVEWPVTDRLGADGVLVWHIPLPGAIRDELDLVRRGDELAVTAGRFRRIVPLPSALRRCTVDGAALREDELRIRFAPDPKLWPQTR</sequence>
<evidence type="ECO:0000313" key="5">
    <source>
        <dbReference type="Proteomes" id="UP000617743"/>
    </source>
</evidence>
<dbReference type="Proteomes" id="UP000617743">
    <property type="component" value="Unassembled WGS sequence"/>
</dbReference>
<evidence type="ECO:0008006" key="6">
    <source>
        <dbReference type="Google" id="ProtNLM"/>
    </source>
</evidence>
<dbReference type="EMBL" id="BMWC01000001">
    <property type="protein sequence ID" value="GGW83820.1"/>
    <property type="molecule type" value="Genomic_DNA"/>
</dbReference>
<dbReference type="Pfam" id="PF17886">
    <property type="entry name" value="ArsA_HSP20"/>
    <property type="match status" value="1"/>
</dbReference>
<dbReference type="Gene3D" id="2.60.40.790">
    <property type="match status" value="1"/>
</dbReference>
<dbReference type="SUPFAM" id="SSF52540">
    <property type="entry name" value="P-loop containing nucleoside triphosphate hydrolases"/>
    <property type="match status" value="1"/>
</dbReference>
<dbReference type="InterPro" id="IPR008978">
    <property type="entry name" value="HSP20-like_chaperone"/>
</dbReference>
<evidence type="ECO:0000259" key="2">
    <source>
        <dbReference type="Pfam" id="PF02374"/>
    </source>
</evidence>
<proteinExistence type="inferred from homology"/>